<keyword evidence="4" id="KW-0963">Cytoplasm</keyword>
<comment type="subcellular location">
    <subcellularLocation>
        <location evidence="4">Cytoplasm</location>
    </subcellularLocation>
</comment>
<feature type="binding site" description="in other chain" evidence="4">
    <location>
        <begin position="255"/>
        <end position="257"/>
    </location>
    <ligand>
        <name>dUMP</name>
        <dbReference type="ChEBI" id="CHEBI:246422"/>
        <note>ligand shared between dimeric partners</note>
    </ligand>
</feature>
<feature type="binding site" description="in other chain" evidence="4">
    <location>
        <position position="225"/>
    </location>
    <ligand>
        <name>dUMP</name>
        <dbReference type="ChEBI" id="CHEBI:246422"/>
        <note>ligand shared between dimeric partners</note>
    </ligand>
</feature>
<feature type="domain" description="Thymidylate synthase/dCMP hydroxymethylase" evidence="5">
    <location>
        <begin position="2"/>
        <end position="323"/>
    </location>
</feature>
<evidence type="ECO:0000256" key="1">
    <source>
        <dbReference type="ARBA" id="ARBA00011947"/>
    </source>
</evidence>
<dbReference type="EC" id="2.1.1.45" evidence="1 4"/>
<dbReference type="GO" id="GO:0006231">
    <property type="term" value="P:dTMP biosynthetic process"/>
    <property type="evidence" value="ECO:0007669"/>
    <property type="project" value="UniProtKB-UniRule"/>
</dbReference>
<comment type="catalytic activity">
    <reaction evidence="4">
        <text>dUMP + (6R)-5,10-methylene-5,6,7,8-tetrahydrofolate = 7,8-dihydrofolate + dTMP</text>
        <dbReference type="Rhea" id="RHEA:12104"/>
        <dbReference type="ChEBI" id="CHEBI:15636"/>
        <dbReference type="ChEBI" id="CHEBI:57451"/>
        <dbReference type="ChEBI" id="CHEBI:63528"/>
        <dbReference type="ChEBI" id="CHEBI:246422"/>
        <dbReference type="EC" id="2.1.1.45"/>
    </reaction>
</comment>
<keyword evidence="3 4" id="KW-0808">Transferase</keyword>
<evidence type="ECO:0000259" key="5">
    <source>
        <dbReference type="Pfam" id="PF00303"/>
    </source>
</evidence>
<comment type="subunit">
    <text evidence="4">Homodimer.</text>
</comment>
<dbReference type="NCBIfam" id="NF010393">
    <property type="entry name" value="PRK13821.1"/>
    <property type="match status" value="1"/>
</dbReference>
<feature type="binding site" evidence="4">
    <location>
        <position position="322"/>
    </location>
    <ligand>
        <name>(6R)-5,10-methylene-5,6,7,8-tetrahydrofolate</name>
        <dbReference type="ChEBI" id="CHEBI:15636"/>
    </ligand>
</feature>
<keyword evidence="7" id="KW-1185">Reference proteome</keyword>
<dbReference type="EMBL" id="FXAH01000004">
    <property type="protein sequence ID" value="SMF21508.1"/>
    <property type="molecule type" value="Genomic_DNA"/>
</dbReference>
<dbReference type="PANTHER" id="PTHR11548:SF2">
    <property type="entry name" value="THYMIDYLATE SYNTHASE"/>
    <property type="match status" value="1"/>
</dbReference>
<sequence>MKQYLDLVRTILDTGAWQENRTGIRTISMPGAMMRFDLQEGFPAVTTKKLAFKSAIGELVGFLRASRSAADFRDLGCKVWDANANDNAEWLANPYREGPDDLGDIYGVQWRQWPAYKVLDAQAAACIEDARARGYRIVTQFEEAGQAKVLLYKAIDQLRQCLDTIMSRPTDRRILFHGWNPAALDEIALPACHLLYQFIPNVTRREISLCLYIRSNDVGLGTPFNLAEGAALLTLVGRLTGYTPRWFTYFIGDAHIYENQLDMLQRQLERTPLERPRLVIADRVPAYAETGRYEPEWLEKVEPADFSLVGYRHHEPLTAPMAV</sequence>
<feature type="binding site" description="in other chain" evidence="4">
    <location>
        <begin position="214"/>
        <end position="217"/>
    </location>
    <ligand>
        <name>dUMP</name>
        <dbReference type="ChEBI" id="CHEBI:246422"/>
        <note>ligand shared between dimeric partners</note>
    </ligand>
</feature>
<dbReference type="Pfam" id="PF00303">
    <property type="entry name" value="Thymidylat_synt"/>
    <property type="match status" value="1"/>
</dbReference>
<dbReference type="GO" id="GO:0005829">
    <property type="term" value="C:cytosol"/>
    <property type="evidence" value="ECO:0007669"/>
    <property type="project" value="TreeGrafter"/>
</dbReference>
<protein>
    <recommendedName>
        <fullName evidence="1 4">Thymidylate synthase</fullName>
        <shortName evidence="4">TS</shortName>
        <shortName evidence="4">TSase</shortName>
        <ecNumber evidence="1 4">2.1.1.45</ecNumber>
    </recommendedName>
</protein>
<accession>A0A1X7DU22</accession>
<name>A0A1X7DU22_TRICW</name>
<dbReference type="STRING" id="28094.SAMN06295900_10422"/>
<dbReference type="RefSeq" id="WP_085226560.1">
    <property type="nucleotide sequence ID" value="NZ_BSQD01000005.1"/>
</dbReference>
<dbReference type="SUPFAM" id="SSF55831">
    <property type="entry name" value="Thymidylate synthase/dCMP hydroxymethylase"/>
    <property type="match status" value="1"/>
</dbReference>
<evidence type="ECO:0000256" key="2">
    <source>
        <dbReference type="ARBA" id="ARBA00022603"/>
    </source>
</evidence>
<keyword evidence="2 4" id="KW-0489">Methyltransferase</keyword>
<feature type="binding site" evidence="4">
    <location>
        <begin position="172"/>
        <end position="173"/>
    </location>
    <ligand>
        <name>dUMP</name>
        <dbReference type="ChEBI" id="CHEBI:246422"/>
        <note>ligand shared between dimeric partners</note>
    </ligand>
</feature>
<comment type="caution">
    <text evidence="4">Lacks conserved residue(s) required for the propagation of feature annotation.</text>
</comment>
<comment type="similarity">
    <text evidence="4">Belongs to the thymidylate synthase family. Bacterial-type ThyA subfamily.</text>
</comment>
<evidence type="ECO:0000256" key="3">
    <source>
        <dbReference type="ARBA" id="ARBA00022679"/>
    </source>
</evidence>
<dbReference type="Gene3D" id="3.30.572.10">
    <property type="entry name" value="Thymidylate synthase/dCMP hydroxymethylase domain"/>
    <property type="match status" value="1"/>
</dbReference>
<evidence type="ECO:0000256" key="4">
    <source>
        <dbReference type="HAMAP-Rule" id="MF_00008"/>
    </source>
</evidence>
<feature type="binding site" description="in other chain" evidence="4">
    <location>
        <position position="21"/>
    </location>
    <ligand>
        <name>dUMP</name>
        <dbReference type="ChEBI" id="CHEBI:246422"/>
        <note>ligand shared between dimeric partners</note>
    </ligand>
</feature>
<dbReference type="OrthoDB" id="9774633at2"/>
<keyword evidence="4" id="KW-0545">Nucleotide biosynthesis</keyword>
<comment type="function">
    <text evidence="4">Catalyzes the reductive methylation of 2'-deoxyuridine-5'-monophosphate (dUMP) to 2'-deoxythymidine-5'-monophosphate (dTMP) while utilizing 5,10-methylenetetrahydrofolate (mTHF) as the methyl donor and reductant in the reaction, yielding dihydrofolate (DHF) as a by-product. This enzymatic reaction provides an intracellular de novo source of dTMP, an essential precursor for DNA biosynthesis.</text>
</comment>
<feature type="binding site" evidence="4">
    <location>
        <position position="217"/>
    </location>
    <ligand>
        <name>(6R)-5,10-methylene-5,6,7,8-tetrahydrofolate</name>
        <dbReference type="ChEBI" id="CHEBI:15636"/>
    </ligand>
</feature>
<dbReference type="AlphaFoldDB" id="A0A1X7DU22"/>
<proteinExistence type="inferred from homology"/>
<evidence type="ECO:0000313" key="7">
    <source>
        <dbReference type="Proteomes" id="UP000192911"/>
    </source>
</evidence>
<dbReference type="NCBIfam" id="TIGR03284">
    <property type="entry name" value="thym_sym"/>
    <property type="match status" value="1"/>
</dbReference>
<gene>
    <name evidence="4" type="primary">thyA</name>
    <name evidence="6" type="ORF">SAMN06295900_10422</name>
</gene>
<dbReference type="UniPathway" id="UPA00575"/>
<dbReference type="PRINTS" id="PR00108">
    <property type="entry name" value="THYMDSNTHASE"/>
</dbReference>
<dbReference type="GO" id="GO:0032259">
    <property type="term" value="P:methylation"/>
    <property type="evidence" value="ECO:0007669"/>
    <property type="project" value="UniProtKB-KW"/>
</dbReference>
<dbReference type="InterPro" id="IPR023451">
    <property type="entry name" value="Thymidate_synth/dCMP_Mease_dom"/>
</dbReference>
<dbReference type="GO" id="GO:0004799">
    <property type="term" value="F:thymidylate synthase activity"/>
    <property type="evidence" value="ECO:0007669"/>
    <property type="project" value="UniProtKB-UniRule"/>
</dbReference>
<comment type="pathway">
    <text evidence="4">Pyrimidine metabolism; dTTP biosynthesis.</text>
</comment>
<dbReference type="GO" id="GO:0006235">
    <property type="term" value="P:dTTP biosynthetic process"/>
    <property type="evidence" value="ECO:0007669"/>
    <property type="project" value="UniProtKB-UniRule"/>
</dbReference>
<reference evidence="7" key="1">
    <citation type="submission" date="2017-04" db="EMBL/GenBank/DDBJ databases">
        <authorList>
            <person name="Varghese N."/>
            <person name="Submissions S."/>
        </authorList>
    </citation>
    <scope>NUCLEOTIDE SEQUENCE [LARGE SCALE GENOMIC DNA]</scope>
    <source>
        <strain evidence="7">Ballard 720</strain>
    </source>
</reference>
<dbReference type="HAMAP" id="MF_00008">
    <property type="entry name" value="Thymidy_synth_bact"/>
    <property type="match status" value="1"/>
</dbReference>
<organism evidence="6 7">
    <name type="scientific">Trinickia caryophylli</name>
    <name type="common">Paraburkholderia caryophylli</name>
    <dbReference type="NCBI Taxonomy" id="28094"/>
    <lineage>
        <taxon>Bacteria</taxon>
        <taxon>Pseudomonadati</taxon>
        <taxon>Pseudomonadota</taxon>
        <taxon>Betaproteobacteria</taxon>
        <taxon>Burkholderiales</taxon>
        <taxon>Burkholderiaceae</taxon>
        <taxon>Trinickia</taxon>
    </lineage>
</organism>
<evidence type="ECO:0000313" key="6">
    <source>
        <dbReference type="EMBL" id="SMF21508.1"/>
    </source>
</evidence>
<dbReference type="InterPro" id="IPR036926">
    <property type="entry name" value="Thymidate_synth/dCMP_Mease_sf"/>
</dbReference>
<dbReference type="InterPro" id="IPR000398">
    <property type="entry name" value="Thymidylate_synthase"/>
</dbReference>
<dbReference type="InterPro" id="IPR045097">
    <property type="entry name" value="Thymidate_synth/dCMP_Mease"/>
</dbReference>
<dbReference type="CDD" id="cd00351">
    <property type="entry name" value="TS_Pyrimidine_HMase"/>
    <property type="match status" value="1"/>
</dbReference>
<feature type="active site" description="Nucleophile" evidence="4">
    <location>
        <position position="192"/>
    </location>
</feature>
<dbReference type="GeneID" id="95551260"/>
<dbReference type="Proteomes" id="UP000192911">
    <property type="component" value="Unassembled WGS sequence"/>
</dbReference>
<dbReference type="PANTHER" id="PTHR11548">
    <property type="entry name" value="THYMIDYLATE SYNTHASE 1"/>
    <property type="match status" value="1"/>
</dbReference>